<dbReference type="EMBL" id="LAVV01006455">
    <property type="protein sequence ID" value="KNZ59827.1"/>
    <property type="molecule type" value="Genomic_DNA"/>
</dbReference>
<keyword evidence="2" id="KW-1185">Reference proteome</keyword>
<comment type="caution">
    <text evidence="1">The sequence shown here is derived from an EMBL/GenBank/DDBJ whole genome shotgun (WGS) entry which is preliminary data.</text>
</comment>
<accession>A0A0L6VGY5</accession>
<organism evidence="1 2">
    <name type="scientific">Puccinia sorghi</name>
    <dbReference type="NCBI Taxonomy" id="27349"/>
    <lineage>
        <taxon>Eukaryota</taxon>
        <taxon>Fungi</taxon>
        <taxon>Dikarya</taxon>
        <taxon>Basidiomycota</taxon>
        <taxon>Pucciniomycotina</taxon>
        <taxon>Pucciniomycetes</taxon>
        <taxon>Pucciniales</taxon>
        <taxon>Pucciniaceae</taxon>
        <taxon>Puccinia</taxon>
    </lineage>
</organism>
<evidence type="ECO:0000313" key="2">
    <source>
        <dbReference type="Proteomes" id="UP000037035"/>
    </source>
</evidence>
<reference evidence="1 2" key="1">
    <citation type="submission" date="2015-08" db="EMBL/GenBank/DDBJ databases">
        <title>Next Generation Sequencing and Analysis of the Genome of Puccinia sorghi L Schw, the Causal Agent of Maize Common Rust.</title>
        <authorList>
            <person name="Rochi L."/>
            <person name="Burguener G."/>
            <person name="Darino M."/>
            <person name="Turjanski A."/>
            <person name="Kreff E."/>
            <person name="Dieguez M.J."/>
            <person name="Sacco F."/>
        </authorList>
    </citation>
    <scope>NUCLEOTIDE SEQUENCE [LARGE SCALE GENOMIC DNA]</scope>
    <source>
        <strain evidence="1 2">RO10H11247</strain>
    </source>
</reference>
<evidence type="ECO:0000313" key="1">
    <source>
        <dbReference type="EMBL" id="KNZ59827.1"/>
    </source>
</evidence>
<dbReference type="Proteomes" id="UP000037035">
    <property type="component" value="Unassembled WGS sequence"/>
</dbReference>
<dbReference type="VEuPathDB" id="FungiDB:VP01_1656g1"/>
<proteinExistence type="predicted"/>
<sequence>MAISVTTTSEERWQRRKVEDNSGLQKHTIGLNETTSNIRKNICCQHVRYQLLHLYPTVKILIPLNTPSRRRSLQLDTPWKPIFSCCTVEDLLLPIQKTAIDHEGKGQLEVLIHFSPWLTRVYQSGGFLKPFLGWGDVVYWLEESPRVPQSCGKIYQKIQGLSTREVLKTKEIDKNH</sequence>
<name>A0A0L6VGY5_9BASI</name>
<gene>
    <name evidence="1" type="ORF">VP01_1656g1</name>
</gene>
<dbReference type="AlphaFoldDB" id="A0A0L6VGY5"/>
<protein>
    <submittedName>
        <fullName evidence="1">Uncharacterized protein</fullName>
    </submittedName>
</protein>